<reference evidence="5 6" key="1">
    <citation type="submission" date="2019-08" db="EMBL/GenBank/DDBJ databases">
        <title>Parahaliea maris sp. nov., isolated from the surface seawater.</title>
        <authorList>
            <person name="Liu Y."/>
        </authorList>
    </citation>
    <scope>NUCLEOTIDE SEQUENCE [LARGE SCALE GENOMIC DNA]</scope>
    <source>
        <strain evidence="5 6">HSLHS9</strain>
    </source>
</reference>
<dbReference type="PROSITE" id="PS51755">
    <property type="entry name" value="OMPR_PHOB"/>
    <property type="match status" value="1"/>
</dbReference>
<comment type="caution">
    <text evidence="5">The sequence shown here is derived from an EMBL/GenBank/DDBJ whole genome shotgun (WGS) entry which is preliminary data.</text>
</comment>
<dbReference type="PANTHER" id="PTHR23150">
    <property type="entry name" value="SULFATASE MODIFYING FACTOR 1, 2"/>
    <property type="match status" value="1"/>
</dbReference>
<dbReference type="RefSeq" id="WP_148066470.1">
    <property type="nucleotide sequence ID" value="NZ_VRZA01000001.1"/>
</dbReference>
<dbReference type="GO" id="GO:0000160">
    <property type="term" value="P:phosphorelay signal transduction system"/>
    <property type="evidence" value="ECO:0007669"/>
    <property type="project" value="InterPro"/>
</dbReference>
<gene>
    <name evidence="5" type="ORF">FV139_01465</name>
</gene>
<organism evidence="5 6">
    <name type="scientific">Parahaliea maris</name>
    <dbReference type="NCBI Taxonomy" id="2716870"/>
    <lineage>
        <taxon>Bacteria</taxon>
        <taxon>Pseudomonadati</taxon>
        <taxon>Pseudomonadota</taxon>
        <taxon>Gammaproteobacteria</taxon>
        <taxon>Cellvibrionales</taxon>
        <taxon>Halieaceae</taxon>
        <taxon>Parahaliea</taxon>
    </lineage>
</organism>
<feature type="domain" description="OmpR/PhoB-type" evidence="4">
    <location>
        <begin position="1"/>
        <end position="98"/>
    </location>
</feature>
<name>A0A5C9AA84_9GAMM</name>
<protein>
    <submittedName>
        <fullName evidence="5">SUMF1/EgtB/PvdO family nonheme iron enzyme</fullName>
    </submittedName>
</protein>
<feature type="DNA-binding region" description="OmpR/PhoB-type" evidence="2">
    <location>
        <begin position="1"/>
        <end position="98"/>
    </location>
</feature>
<dbReference type="SUPFAM" id="SSF56436">
    <property type="entry name" value="C-type lectin-like"/>
    <property type="match status" value="1"/>
</dbReference>
<dbReference type="GO" id="GO:0003677">
    <property type="term" value="F:DNA binding"/>
    <property type="evidence" value="ECO:0007669"/>
    <property type="project" value="UniProtKB-UniRule"/>
</dbReference>
<dbReference type="InterPro" id="IPR016187">
    <property type="entry name" value="CTDL_fold"/>
</dbReference>
<keyword evidence="6" id="KW-1185">Reference proteome</keyword>
<dbReference type="PANTHER" id="PTHR23150:SF19">
    <property type="entry name" value="FORMYLGLYCINE-GENERATING ENZYME"/>
    <property type="match status" value="1"/>
</dbReference>
<dbReference type="Gene3D" id="3.90.1580.10">
    <property type="entry name" value="paralog of FGE (formylglycine-generating enzyme)"/>
    <property type="match status" value="1"/>
</dbReference>
<evidence type="ECO:0000256" key="1">
    <source>
        <dbReference type="ARBA" id="ARBA00023125"/>
    </source>
</evidence>
<proteinExistence type="predicted"/>
<dbReference type="SUPFAM" id="SSF53474">
    <property type="entry name" value="alpha/beta-Hydrolases"/>
    <property type="match status" value="1"/>
</dbReference>
<dbReference type="Proteomes" id="UP000321039">
    <property type="component" value="Unassembled WGS sequence"/>
</dbReference>
<evidence type="ECO:0000259" key="4">
    <source>
        <dbReference type="PROSITE" id="PS51755"/>
    </source>
</evidence>
<dbReference type="EMBL" id="VRZA01000001">
    <property type="protein sequence ID" value="TXS96201.1"/>
    <property type="molecule type" value="Genomic_DNA"/>
</dbReference>
<dbReference type="SMART" id="SM00862">
    <property type="entry name" value="Trans_reg_C"/>
    <property type="match status" value="1"/>
</dbReference>
<evidence type="ECO:0000313" key="5">
    <source>
        <dbReference type="EMBL" id="TXS96201.1"/>
    </source>
</evidence>
<dbReference type="Gene3D" id="1.10.10.10">
    <property type="entry name" value="Winged helix-like DNA-binding domain superfamily/Winged helix DNA-binding domain"/>
    <property type="match status" value="1"/>
</dbReference>
<dbReference type="InterPro" id="IPR016032">
    <property type="entry name" value="Sig_transdc_resp-reg_C-effctor"/>
</dbReference>
<feature type="region of interest" description="Disordered" evidence="3">
    <location>
        <begin position="105"/>
        <end position="127"/>
    </location>
</feature>
<dbReference type="AlphaFoldDB" id="A0A5C9AA84"/>
<dbReference type="GO" id="GO:0006355">
    <property type="term" value="P:regulation of DNA-templated transcription"/>
    <property type="evidence" value="ECO:0007669"/>
    <property type="project" value="InterPro"/>
</dbReference>
<dbReference type="SUPFAM" id="SSF46894">
    <property type="entry name" value="C-terminal effector domain of the bipartite response regulators"/>
    <property type="match status" value="1"/>
</dbReference>
<dbReference type="InterPro" id="IPR029058">
    <property type="entry name" value="AB_hydrolase_fold"/>
</dbReference>
<sequence>MAYRFGDFVLDPLTGTLTGEAGQVKLRRQAFLLCEALLRHAPRVVDRDALMDEVWGRSALSPNVLPQTISELRQALGDEPQSPRYIETQHRRGYRMVCEVEEISSPAQGVKEQPDRQPAEAGDPTPAAPRWSRRLGLLAIILVALCSIPGLYLYRDIQHESSLSRLHGEVIPAIRSTLQTDLFAAWRLAREAREQFPGDPALEQLWLGLSLPVTLTSDPTGATIAVGPYQAGAEEWVPLGKTPLNKIRLPPAMLSFSLAHEGRQSLTVAPSILPWPEPFVLPRLANAVEGMVYVPPGPVEYMGNRVELPAYWIQRNEVTNREYAAFVSDGGYQNREHWAPSSTEDPALPWPELIPKLVDSTGLPGPAFWASGTYPPELADHPVEGISWYEAAAYAKWAGHQLPTAFHWWRAAGFGGPQAQLFADTVTASHFNGRATRAVGQGGLGARGTYDMAGNVAEWCANASGDQRHLLGGSWRSDSYALLDPYAQPALQRRRGMGVRLMHSAIPPTAQMLADLPRKPPRDIAPVDDATFALFARQFDYDPAPLDATLVARDESQSAWVRERIRIRAAYGDETLPMDLLLPANGSPPYPVVVHFPGGNALMLDSLDQTGLLDVEPFLRTGRAVAFPVYQGTFERNRARPSGPLALREQLVQQVQDIRRTLDYLETRDDIDSDHVALHAISYGAARAPYALAVEERFTTAMIQSTGLYEQPLPPEITMQHYLPRVTLPVLLFTGRDDFNFSLEGAQQPYFDALGSPVDQKRHVVVEGGHIPAGYVETVRALLAWSDQWLPPGGAP</sequence>
<evidence type="ECO:0000313" key="6">
    <source>
        <dbReference type="Proteomes" id="UP000321039"/>
    </source>
</evidence>
<dbReference type="CDD" id="cd00383">
    <property type="entry name" value="trans_reg_C"/>
    <property type="match status" value="1"/>
</dbReference>
<keyword evidence="1 2" id="KW-0238">DNA-binding</keyword>
<dbReference type="InterPro" id="IPR036388">
    <property type="entry name" value="WH-like_DNA-bd_sf"/>
</dbReference>
<dbReference type="Gene3D" id="3.40.50.1820">
    <property type="entry name" value="alpha/beta hydrolase"/>
    <property type="match status" value="1"/>
</dbReference>
<dbReference type="InterPro" id="IPR005532">
    <property type="entry name" value="SUMF_dom"/>
</dbReference>
<dbReference type="InterPro" id="IPR042095">
    <property type="entry name" value="SUMF_sf"/>
</dbReference>
<evidence type="ECO:0000256" key="2">
    <source>
        <dbReference type="PROSITE-ProRule" id="PRU01091"/>
    </source>
</evidence>
<dbReference type="Pfam" id="PF00486">
    <property type="entry name" value="Trans_reg_C"/>
    <property type="match status" value="1"/>
</dbReference>
<dbReference type="InterPro" id="IPR051043">
    <property type="entry name" value="Sulfatase_Mod_Factor_Kinase"/>
</dbReference>
<dbReference type="InterPro" id="IPR001867">
    <property type="entry name" value="OmpR/PhoB-type_DNA-bd"/>
</dbReference>
<accession>A0A5C9AA84</accession>
<evidence type="ECO:0000256" key="3">
    <source>
        <dbReference type="SAM" id="MobiDB-lite"/>
    </source>
</evidence>
<dbReference type="Pfam" id="PF03781">
    <property type="entry name" value="FGE-sulfatase"/>
    <property type="match status" value="1"/>
</dbReference>
<dbReference type="GO" id="GO:0120147">
    <property type="term" value="F:formylglycine-generating oxidase activity"/>
    <property type="evidence" value="ECO:0007669"/>
    <property type="project" value="TreeGrafter"/>
</dbReference>